<accession>A0A0W0FZF1</accession>
<dbReference type="AlphaFoldDB" id="A0A0W0FZF1"/>
<gene>
    <name evidence="1" type="ORF">WG66_5715</name>
</gene>
<proteinExistence type="predicted"/>
<dbReference type="EMBL" id="LATX01001437">
    <property type="protein sequence ID" value="KTB41707.1"/>
    <property type="molecule type" value="Genomic_DNA"/>
</dbReference>
<reference evidence="1 2" key="1">
    <citation type="submission" date="2015-12" db="EMBL/GenBank/DDBJ databases">
        <title>Draft genome sequence of Moniliophthora roreri, the causal agent of frosty pod rot of cacao.</title>
        <authorList>
            <person name="Aime M.C."/>
            <person name="Diaz-Valderrama J.R."/>
            <person name="Kijpornyongpan T."/>
            <person name="Phillips-Mora W."/>
        </authorList>
    </citation>
    <scope>NUCLEOTIDE SEQUENCE [LARGE SCALE GENOMIC DNA]</scope>
    <source>
        <strain evidence="1 2">MCA 2952</strain>
    </source>
</reference>
<protein>
    <submittedName>
        <fullName evidence="1">Uncharacterized protein</fullName>
    </submittedName>
</protein>
<evidence type="ECO:0000313" key="1">
    <source>
        <dbReference type="EMBL" id="KTB41707.1"/>
    </source>
</evidence>
<organism evidence="1 2">
    <name type="scientific">Moniliophthora roreri</name>
    <name type="common">Frosty pod rot fungus</name>
    <name type="synonym">Monilia roreri</name>
    <dbReference type="NCBI Taxonomy" id="221103"/>
    <lineage>
        <taxon>Eukaryota</taxon>
        <taxon>Fungi</taxon>
        <taxon>Dikarya</taxon>
        <taxon>Basidiomycota</taxon>
        <taxon>Agaricomycotina</taxon>
        <taxon>Agaricomycetes</taxon>
        <taxon>Agaricomycetidae</taxon>
        <taxon>Agaricales</taxon>
        <taxon>Marasmiineae</taxon>
        <taxon>Marasmiaceae</taxon>
        <taxon>Moniliophthora</taxon>
    </lineage>
</organism>
<comment type="caution">
    <text evidence="1">The sequence shown here is derived from an EMBL/GenBank/DDBJ whole genome shotgun (WGS) entry which is preliminary data.</text>
</comment>
<name>A0A0W0FZF1_MONRR</name>
<sequence length="27" mass="3159">MLCLRNDLLLQPSQVNHLDRYDELDGS</sequence>
<dbReference type="Proteomes" id="UP000054988">
    <property type="component" value="Unassembled WGS sequence"/>
</dbReference>
<evidence type="ECO:0000313" key="2">
    <source>
        <dbReference type="Proteomes" id="UP000054988"/>
    </source>
</evidence>